<dbReference type="RefSeq" id="WP_377096190.1">
    <property type="nucleotide sequence ID" value="NZ_JBHSJM010000001.1"/>
</dbReference>
<accession>A0ABW5DXC8</accession>
<evidence type="ECO:0000256" key="1">
    <source>
        <dbReference type="SAM" id="MobiDB-lite"/>
    </source>
</evidence>
<keyword evidence="3" id="KW-1185">Reference proteome</keyword>
<organism evidence="2 3">
    <name type="scientific">Rubritalea spongiae</name>
    <dbReference type="NCBI Taxonomy" id="430797"/>
    <lineage>
        <taxon>Bacteria</taxon>
        <taxon>Pseudomonadati</taxon>
        <taxon>Verrucomicrobiota</taxon>
        <taxon>Verrucomicrobiia</taxon>
        <taxon>Verrucomicrobiales</taxon>
        <taxon>Rubritaleaceae</taxon>
        <taxon>Rubritalea</taxon>
    </lineage>
</organism>
<evidence type="ECO:0000313" key="2">
    <source>
        <dbReference type="EMBL" id="MFD2274971.1"/>
    </source>
</evidence>
<evidence type="ECO:0000313" key="3">
    <source>
        <dbReference type="Proteomes" id="UP001597297"/>
    </source>
</evidence>
<dbReference type="Proteomes" id="UP001597297">
    <property type="component" value="Unassembled WGS sequence"/>
</dbReference>
<gene>
    <name evidence="2" type="ORF">ACFSQZ_00680</name>
</gene>
<evidence type="ECO:0008006" key="4">
    <source>
        <dbReference type="Google" id="ProtNLM"/>
    </source>
</evidence>
<sequence>MNKDKVKKLSHQTSDTVSSALKAIRNKPVSRTLLGTICLCAGAFFLASCEKKGPAERAGEKVDDAVENAGDKIEEATD</sequence>
<proteinExistence type="predicted"/>
<protein>
    <recommendedName>
        <fullName evidence="4">YtxH domain-containing protein</fullName>
    </recommendedName>
</protein>
<name>A0ABW5DXC8_9BACT</name>
<comment type="caution">
    <text evidence="2">The sequence shown here is derived from an EMBL/GenBank/DDBJ whole genome shotgun (WGS) entry which is preliminary data.</text>
</comment>
<dbReference type="EMBL" id="JBHUJC010000001">
    <property type="protein sequence ID" value="MFD2274971.1"/>
    <property type="molecule type" value="Genomic_DNA"/>
</dbReference>
<reference evidence="3" key="1">
    <citation type="journal article" date="2019" name="Int. J. Syst. Evol. Microbiol.">
        <title>The Global Catalogue of Microorganisms (GCM) 10K type strain sequencing project: providing services to taxonomists for standard genome sequencing and annotation.</title>
        <authorList>
            <consortium name="The Broad Institute Genomics Platform"/>
            <consortium name="The Broad Institute Genome Sequencing Center for Infectious Disease"/>
            <person name="Wu L."/>
            <person name="Ma J."/>
        </authorList>
    </citation>
    <scope>NUCLEOTIDE SEQUENCE [LARGE SCALE GENOMIC DNA]</scope>
    <source>
        <strain evidence="3">JCM 16545</strain>
    </source>
</reference>
<feature type="region of interest" description="Disordered" evidence="1">
    <location>
        <begin position="54"/>
        <end position="78"/>
    </location>
</feature>